<dbReference type="PANTHER" id="PTHR46602">
    <property type="entry name" value="PROTEIN SUPPRESSOR OF GENE SILENCING 3"/>
    <property type="match status" value="1"/>
</dbReference>
<dbReference type="InterPro" id="IPR044287">
    <property type="entry name" value="SGS3"/>
</dbReference>
<dbReference type="Proteomes" id="UP001151529">
    <property type="component" value="Chromosome 3"/>
</dbReference>
<reference evidence="2" key="1">
    <citation type="submission" date="2022-11" db="EMBL/GenBank/DDBJ databases">
        <authorList>
            <person name="Hyden B.L."/>
            <person name="Feng K."/>
            <person name="Yates T."/>
            <person name="Jawdy S."/>
            <person name="Smart L.B."/>
            <person name="Muchero W."/>
        </authorList>
    </citation>
    <scope>NUCLEOTIDE SEQUENCE</scope>
    <source>
        <tissue evidence="2">Shoot tip</tissue>
    </source>
</reference>
<dbReference type="GO" id="GO:0051607">
    <property type="term" value="P:defense response to virus"/>
    <property type="evidence" value="ECO:0007669"/>
    <property type="project" value="InterPro"/>
</dbReference>
<comment type="caution">
    <text evidence="2">The sequence shown here is derived from an EMBL/GenBank/DDBJ whole genome shotgun (WGS) entry which is preliminary data.</text>
</comment>
<dbReference type="EMBL" id="JAPFFL010000009">
    <property type="protein sequence ID" value="KAJ6704500.1"/>
    <property type="molecule type" value="Genomic_DNA"/>
</dbReference>
<organism evidence="2 3">
    <name type="scientific">Salix viminalis</name>
    <name type="common">Common osier</name>
    <name type="synonym">Basket willow</name>
    <dbReference type="NCBI Taxonomy" id="40686"/>
    <lineage>
        <taxon>Eukaryota</taxon>
        <taxon>Viridiplantae</taxon>
        <taxon>Streptophyta</taxon>
        <taxon>Embryophyta</taxon>
        <taxon>Tracheophyta</taxon>
        <taxon>Spermatophyta</taxon>
        <taxon>Magnoliopsida</taxon>
        <taxon>eudicotyledons</taxon>
        <taxon>Gunneridae</taxon>
        <taxon>Pentapetalae</taxon>
        <taxon>rosids</taxon>
        <taxon>fabids</taxon>
        <taxon>Malpighiales</taxon>
        <taxon>Salicaceae</taxon>
        <taxon>Saliceae</taxon>
        <taxon>Salix</taxon>
    </lineage>
</organism>
<gene>
    <name evidence="2" type="ORF">OIU85_030324</name>
</gene>
<keyword evidence="1" id="KW-0175">Coiled coil</keyword>
<feature type="coiled-coil region" evidence="1">
    <location>
        <begin position="109"/>
        <end position="184"/>
    </location>
</feature>
<reference evidence="2" key="2">
    <citation type="journal article" date="2023" name="Int. J. Mol. Sci.">
        <title>De Novo Assembly and Annotation of 11 Diverse Shrub Willow (Salix) Genomes Reveals Novel Gene Organization in Sex-Linked Regions.</title>
        <authorList>
            <person name="Hyden B."/>
            <person name="Feng K."/>
            <person name="Yates T.B."/>
            <person name="Jawdy S."/>
            <person name="Cereghino C."/>
            <person name="Smart L.B."/>
            <person name="Muchero W."/>
        </authorList>
    </citation>
    <scope>NUCLEOTIDE SEQUENCE [LARGE SCALE GENOMIC DNA]</scope>
    <source>
        <tissue evidence="2">Shoot tip</tissue>
    </source>
</reference>
<name>A0A9Q0QDA8_SALVM</name>
<dbReference type="AlphaFoldDB" id="A0A9Q0QDA8"/>
<evidence type="ECO:0000313" key="2">
    <source>
        <dbReference type="EMBL" id="KAJ6704500.1"/>
    </source>
</evidence>
<accession>A0A9Q0QDA8</accession>
<proteinExistence type="predicted"/>
<dbReference type="GO" id="GO:0031047">
    <property type="term" value="P:regulatory ncRNA-mediated gene silencing"/>
    <property type="evidence" value="ECO:0007669"/>
    <property type="project" value="InterPro"/>
</dbReference>
<protein>
    <submittedName>
        <fullName evidence="2">XS DOMAIN-CONTAINING PROTEIN-RELATED</fullName>
    </submittedName>
</protein>
<sequence>MALKEDLVIFNQHCQGKNKLKFEMVSYQEMVGSRIKQINEDSQALVTYKNRFAAERMQSKSLAESLCRLSEKLKKTLQENRIVREQTKLLHEQTKEEMDYQEKFFKDQIKAIHQAIDAKEDNFEKLQQAKLEKAKELNADPSTEENVDRVKDISRFIKIQDKEMEEFKAERKKLIRRHEDEKAALMKIYWEELLGLEKEFENELTLLIDKYTPQIRNHP</sequence>
<evidence type="ECO:0000313" key="3">
    <source>
        <dbReference type="Proteomes" id="UP001151529"/>
    </source>
</evidence>
<dbReference type="PANTHER" id="PTHR46602:SF6">
    <property type="entry name" value="XS DOMAIN-CONTAINING PROTEIN-RELATED"/>
    <property type="match status" value="1"/>
</dbReference>
<evidence type="ECO:0000256" key="1">
    <source>
        <dbReference type="SAM" id="Coils"/>
    </source>
</evidence>
<keyword evidence="3" id="KW-1185">Reference proteome</keyword>
<dbReference type="OrthoDB" id="1744127at2759"/>